<evidence type="ECO:0000313" key="5">
    <source>
        <dbReference type="EMBL" id="NIR75148.1"/>
    </source>
</evidence>
<proteinExistence type="predicted"/>
<protein>
    <recommendedName>
        <fullName evidence="7">Soluble ligand binding domain-containing protein</fullName>
    </recommendedName>
</protein>
<sequence length="260" mass="28435">MKRLFTILIALALFSPGHRLMAQSIAWDTDHVQASRQELQGMLQRFLGAVQSRAYSERLRSEARAASERITARLEEGDFRVGDRVLIDVEGQEELSDTFIVSADRSLEIPVVGTVALGGVLRSEIESQLIREIGLFIRDPVVHARALVRVAIFGEIARPGFHLLPPETPITEALMSVGGPTNDADLDKVHIRRGGDRMVLTAEEARVAIQTGRTLDELGLRAGDEIVVPKRSAFAPGEIGRTLLIVTTTITGLLFGLAQI</sequence>
<dbReference type="PANTHER" id="PTHR33619">
    <property type="entry name" value="POLYSACCHARIDE EXPORT PROTEIN GFCE-RELATED"/>
    <property type="match status" value="1"/>
</dbReference>
<name>A0AAE4Z8V0_9BACT</name>
<dbReference type="AlphaFoldDB" id="A0AAE4Z8V0"/>
<evidence type="ECO:0000313" key="6">
    <source>
        <dbReference type="Proteomes" id="UP000702544"/>
    </source>
</evidence>
<reference evidence="5 6" key="1">
    <citation type="submission" date="2020-01" db="EMBL/GenBank/DDBJ databases">
        <title>Genomes assembled from Gulf of Kutch pelagic sediment metagenomes.</title>
        <authorList>
            <person name="Chandrashekar M."/>
            <person name="Mahajan M.S."/>
            <person name="Dave K.J."/>
            <person name="Vatsa P."/>
            <person name="Nathani N.M."/>
        </authorList>
    </citation>
    <scope>NUCLEOTIDE SEQUENCE [LARGE SCALE GENOMIC DNA]</scope>
    <source>
        <strain evidence="5">KS3-K002</strain>
    </source>
</reference>
<dbReference type="Proteomes" id="UP000702544">
    <property type="component" value="Unassembled WGS sequence"/>
</dbReference>
<dbReference type="GO" id="GO:0015159">
    <property type="term" value="F:polysaccharide transmembrane transporter activity"/>
    <property type="evidence" value="ECO:0007669"/>
    <property type="project" value="InterPro"/>
</dbReference>
<dbReference type="Gene3D" id="3.10.560.10">
    <property type="entry name" value="Outer membrane lipoprotein wza domain like"/>
    <property type="match status" value="1"/>
</dbReference>
<evidence type="ECO:0000256" key="1">
    <source>
        <dbReference type="ARBA" id="ARBA00022729"/>
    </source>
</evidence>
<keyword evidence="1 2" id="KW-0732">Signal</keyword>
<evidence type="ECO:0000259" key="4">
    <source>
        <dbReference type="Pfam" id="PF10531"/>
    </source>
</evidence>
<evidence type="ECO:0000259" key="3">
    <source>
        <dbReference type="Pfam" id="PF02563"/>
    </source>
</evidence>
<evidence type="ECO:0008006" key="7">
    <source>
        <dbReference type="Google" id="ProtNLM"/>
    </source>
</evidence>
<feature type="domain" description="Soluble ligand binding" evidence="4">
    <location>
        <begin position="150"/>
        <end position="199"/>
    </location>
</feature>
<comment type="caution">
    <text evidence="5">The sequence shown here is derived from an EMBL/GenBank/DDBJ whole genome shotgun (WGS) entry which is preliminary data.</text>
</comment>
<dbReference type="EMBL" id="JAACAK010000064">
    <property type="protein sequence ID" value="NIR75148.1"/>
    <property type="molecule type" value="Genomic_DNA"/>
</dbReference>
<dbReference type="Pfam" id="PF10531">
    <property type="entry name" value="SLBB"/>
    <property type="match status" value="1"/>
</dbReference>
<dbReference type="Pfam" id="PF02563">
    <property type="entry name" value="Poly_export"/>
    <property type="match status" value="1"/>
</dbReference>
<dbReference type="InterPro" id="IPR003715">
    <property type="entry name" value="Poly_export_N"/>
</dbReference>
<feature type="signal peptide" evidence="2">
    <location>
        <begin position="1"/>
        <end position="21"/>
    </location>
</feature>
<dbReference type="InterPro" id="IPR019554">
    <property type="entry name" value="Soluble_ligand-bd"/>
</dbReference>
<feature type="chain" id="PRO_5042090898" description="Soluble ligand binding domain-containing protein" evidence="2">
    <location>
        <begin position="22"/>
        <end position="260"/>
    </location>
</feature>
<accession>A0AAE4Z8V0</accession>
<evidence type="ECO:0000256" key="2">
    <source>
        <dbReference type="SAM" id="SignalP"/>
    </source>
</evidence>
<dbReference type="InterPro" id="IPR049712">
    <property type="entry name" value="Poly_export"/>
</dbReference>
<feature type="domain" description="Polysaccharide export protein N-terminal" evidence="3">
    <location>
        <begin position="80"/>
        <end position="143"/>
    </location>
</feature>
<gene>
    <name evidence="5" type="ORF">GWO12_08565</name>
</gene>
<organism evidence="5 6">
    <name type="scientific">Candidatus Kutchimonas denitrificans</name>
    <dbReference type="NCBI Taxonomy" id="3056748"/>
    <lineage>
        <taxon>Bacteria</taxon>
        <taxon>Pseudomonadati</taxon>
        <taxon>Gemmatimonadota</taxon>
        <taxon>Gemmatimonadia</taxon>
        <taxon>Candidatus Palauibacterales</taxon>
        <taxon>Candidatus Palauibacteraceae</taxon>
        <taxon>Candidatus Kutchimonas</taxon>
    </lineage>
</organism>
<dbReference type="PANTHER" id="PTHR33619:SF3">
    <property type="entry name" value="POLYSACCHARIDE EXPORT PROTEIN GFCE-RELATED"/>
    <property type="match status" value="1"/>
</dbReference>